<keyword evidence="2" id="KW-0614">Plasmid</keyword>
<reference evidence="2 3" key="1">
    <citation type="submission" date="2018-09" db="EMBL/GenBank/DDBJ databases">
        <title>Sphingomonas peninsula sp. nov., isolated from fildes peninsula, Antarctic soil.</title>
        <authorList>
            <person name="Yingchao G."/>
        </authorList>
    </citation>
    <scope>NUCLEOTIDE SEQUENCE [LARGE SCALE GENOMIC DNA]</scope>
    <source>
        <strain evidence="2 3">YZ-8</strain>
        <plasmid evidence="2 3">unnamed2</plasmid>
    </source>
</reference>
<gene>
    <name evidence="2" type="ORF">D3Y57_00650</name>
</gene>
<keyword evidence="3" id="KW-1185">Reference proteome</keyword>
<dbReference type="AlphaFoldDB" id="A0A494TFH2"/>
<proteinExistence type="predicted"/>
<organism evidence="2 3">
    <name type="scientific">Sphingomonas paeninsulae</name>
    <dbReference type="NCBI Taxonomy" id="2319844"/>
    <lineage>
        <taxon>Bacteria</taxon>
        <taxon>Pseudomonadati</taxon>
        <taxon>Pseudomonadota</taxon>
        <taxon>Alphaproteobacteria</taxon>
        <taxon>Sphingomonadales</taxon>
        <taxon>Sphingomonadaceae</taxon>
        <taxon>Sphingomonas</taxon>
    </lineage>
</organism>
<evidence type="ECO:0000256" key="1">
    <source>
        <dbReference type="SAM" id="MobiDB-lite"/>
    </source>
</evidence>
<protein>
    <submittedName>
        <fullName evidence="2">Uncharacterized protein</fullName>
    </submittedName>
</protein>
<accession>A0A494TFH2</accession>
<feature type="compositionally biased region" description="Polar residues" evidence="1">
    <location>
        <begin position="21"/>
        <end position="30"/>
    </location>
</feature>
<dbReference type="EMBL" id="CP032827">
    <property type="protein sequence ID" value="AYJ84646.1"/>
    <property type="molecule type" value="Genomic_DNA"/>
</dbReference>
<feature type="region of interest" description="Disordered" evidence="1">
    <location>
        <begin position="1"/>
        <end position="30"/>
    </location>
</feature>
<geneLocation type="plasmid" evidence="2">
    <name>unnamed2</name>
</geneLocation>
<dbReference type="Proteomes" id="UP000276254">
    <property type="component" value="Plasmid unnamed2"/>
</dbReference>
<evidence type="ECO:0000313" key="3">
    <source>
        <dbReference type="Proteomes" id="UP000276254"/>
    </source>
</evidence>
<sequence length="30" mass="3348">MPMEAPSATRNTRDRALQLAASLSTMRIEE</sequence>
<name>A0A494TFH2_SPHPE</name>
<dbReference type="KEGG" id="spha:D3Y57_00650"/>
<evidence type="ECO:0000313" key="2">
    <source>
        <dbReference type="EMBL" id="AYJ84646.1"/>
    </source>
</evidence>